<evidence type="ECO:0000256" key="2">
    <source>
        <dbReference type="SAM" id="Phobius"/>
    </source>
</evidence>
<sequence length="1030" mass="122953">MKEKRRSSLRTGLRVNESDPRGEFPRSSTLSRAMGSAKSLRRAPCCYAAYFALGFVVAALTLATMFWILWCYLGLSAVQLSDSQRRAIVSYSYTTPKPPTTPKSVNNRTEGDIFLETSLNSISKSEVTASTLLRTRDELAKGDFAARPGQNTTKRESQASSSGVIPLEEKKGSILNGGVSEGVHTRRVSTSNTENRDFETKLSPPDIQPTQTYDSVRPDGSVAPSTELKRPPPKDSDRSDQNPRPIFRDPDFERDPPSRTRDPNRRRYDDDERDRGTPGRYDRTDRRKDTDDAYSKGDTRINPILDDRYRPKEDGRRRGDDRDDRDDRYRHREEGRYRDDERYKEDRYRDDSYRDDERYKEDRYRDDRYRDDDRYKEDRYRDDRYRDDERYKEDRYRDDRYHGDDRYRDDDRYRSSDGSYRYRDEDRSRVPAFDDRRDKDRYSPKEENDRYSTSKDRGYRDSISSSRSEAPPERRSRRPSDDYDSVRERPRPSVRDERVDDRYSDRDEEYRRPSHYDDRSRITPTRVRDETYVSRTNIPLPSSRDEAYTSRSTMVDDRIKDNSRYSGDSSRSKYSDEDRKTDKSRFMSPSSLPEAENTRRDEYRTRLSGDRKSDTKYNDRDDGVILDHRSYGSEEDDAYRTQNYDDRDRRSSGESRRNYPDDDEYPKRTKARDDEYPTRTRTRDEEYPTRTRTRDEEYPTRTRTRDDEYPTRTRTRDDEYPPRTRTRDDEYPKRDDDEYPRRTRARDDEYPKRDDEEYPKRTRTRDDEYPKRTRIDEDERPKRIILDDDQYPKRTRTDDDEYKRTRQRGDNDSDRNRNRDRHDLPYDDRHRDDDDDDRSSSRKYSPEYENTRRRDDADIGHRKDSSPRDLIDDDRRSRSESRLSTSASNDKGPRHTDGSAPRRSSIRDSMSEDRRQKPDDRPSVDKSPDDSERQVPPISEKRYPFTSTPVVREKRYENSRSDSSERRPLSAKDVIEAAQRQPDVPEQSSRKVFYPVYDPRAANLTSPDIIRPSERRGTTILSRKKRSSLI</sequence>
<feature type="compositionally biased region" description="Basic and acidic residues" evidence="1">
    <location>
        <begin position="643"/>
        <end position="881"/>
    </location>
</feature>
<dbReference type="GO" id="GO:0031012">
    <property type="term" value="C:extracellular matrix"/>
    <property type="evidence" value="ECO:0007669"/>
    <property type="project" value="TreeGrafter"/>
</dbReference>
<reference evidence="3 4" key="1">
    <citation type="submission" date="2021-06" db="EMBL/GenBank/DDBJ databases">
        <title>Caerostris darwini draft genome.</title>
        <authorList>
            <person name="Kono N."/>
            <person name="Arakawa K."/>
        </authorList>
    </citation>
    <scope>NUCLEOTIDE SEQUENCE [LARGE SCALE GENOMIC DNA]</scope>
</reference>
<keyword evidence="2" id="KW-0472">Membrane</keyword>
<feature type="compositionally biased region" description="Basic and acidic residues" evidence="1">
    <location>
        <begin position="470"/>
        <end position="532"/>
    </location>
</feature>
<comment type="caution">
    <text evidence="3">The sequence shown here is derived from an EMBL/GenBank/DDBJ whole genome shotgun (WGS) entry which is preliminary data.</text>
</comment>
<organism evidence="3 4">
    <name type="scientific">Caerostris darwini</name>
    <dbReference type="NCBI Taxonomy" id="1538125"/>
    <lineage>
        <taxon>Eukaryota</taxon>
        <taxon>Metazoa</taxon>
        <taxon>Ecdysozoa</taxon>
        <taxon>Arthropoda</taxon>
        <taxon>Chelicerata</taxon>
        <taxon>Arachnida</taxon>
        <taxon>Araneae</taxon>
        <taxon>Araneomorphae</taxon>
        <taxon>Entelegynae</taxon>
        <taxon>Araneoidea</taxon>
        <taxon>Araneidae</taxon>
        <taxon>Caerostris</taxon>
    </lineage>
</organism>
<feature type="compositionally biased region" description="Basic and acidic residues" evidence="1">
    <location>
        <begin position="905"/>
        <end position="943"/>
    </location>
</feature>
<gene>
    <name evidence="3" type="primary">AVEN_163637_1</name>
    <name evidence="3" type="ORF">CDAR_172501</name>
</gene>
<feature type="region of interest" description="Disordered" evidence="1">
    <location>
        <begin position="1"/>
        <end position="29"/>
    </location>
</feature>
<keyword evidence="2" id="KW-1133">Transmembrane helix</keyword>
<feature type="compositionally biased region" description="Basic and acidic residues" evidence="1">
    <location>
        <begin position="596"/>
        <end position="632"/>
    </location>
</feature>
<feature type="compositionally biased region" description="Basic and acidic residues" evidence="1">
    <location>
        <begin position="227"/>
        <end position="460"/>
    </location>
</feature>
<dbReference type="PANTHER" id="PTHR15817">
    <property type="entry name" value="STG PROTEIN"/>
    <property type="match status" value="1"/>
</dbReference>
<feature type="compositionally biased region" description="Basic and acidic residues" evidence="1">
    <location>
        <begin position="543"/>
        <end position="563"/>
    </location>
</feature>
<dbReference type="EMBL" id="BPLQ01000392">
    <property type="protein sequence ID" value="GIX70758.1"/>
    <property type="molecule type" value="Genomic_DNA"/>
</dbReference>
<feature type="region of interest" description="Disordered" evidence="1">
    <location>
        <begin position="140"/>
        <end position="992"/>
    </location>
</feature>
<proteinExistence type="predicted"/>
<keyword evidence="4" id="KW-1185">Reference proteome</keyword>
<evidence type="ECO:0000256" key="1">
    <source>
        <dbReference type="SAM" id="MobiDB-lite"/>
    </source>
</evidence>
<feature type="compositionally biased region" description="Basic and acidic residues" evidence="1">
    <location>
        <begin position="570"/>
        <end position="585"/>
    </location>
</feature>
<name>A0AAV4MFV4_9ARAC</name>
<dbReference type="Proteomes" id="UP001054837">
    <property type="component" value="Unassembled WGS sequence"/>
</dbReference>
<dbReference type="GO" id="GO:0030198">
    <property type="term" value="P:extracellular matrix organization"/>
    <property type="evidence" value="ECO:0007669"/>
    <property type="project" value="TreeGrafter"/>
</dbReference>
<dbReference type="InterPro" id="IPR026135">
    <property type="entry name" value="C6orf15"/>
</dbReference>
<feature type="transmembrane region" description="Helical" evidence="2">
    <location>
        <begin position="47"/>
        <end position="70"/>
    </location>
</feature>
<accession>A0AAV4MFV4</accession>
<dbReference type="PANTHER" id="PTHR15817:SF2">
    <property type="entry name" value="SIMILAR TO RIKEN CDNA 2300002M23"/>
    <property type="match status" value="1"/>
</dbReference>
<feature type="compositionally biased region" description="Basic and acidic residues" evidence="1">
    <location>
        <begin position="951"/>
        <end position="975"/>
    </location>
</feature>
<evidence type="ECO:0000313" key="3">
    <source>
        <dbReference type="EMBL" id="GIX70758.1"/>
    </source>
</evidence>
<protein>
    <submittedName>
        <fullName evidence="3">Uncharacterized protein</fullName>
    </submittedName>
</protein>
<keyword evidence="2" id="KW-0812">Transmembrane</keyword>
<evidence type="ECO:0000313" key="4">
    <source>
        <dbReference type="Proteomes" id="UP001054837"/>
    </source>
</evidence>
<dbReference type="AlphaFoldDB" id="A0AAV4MFV4"/>